<feature type="region of interest" description="Disordered" evidence="1">
    <location>
        <begin position="121"/>
        <end position="151"/>
    </location>
</feature>
<dbReference type="Gene3D" id="2.60.120.10">
    <property type="entry name" value="Jelly Rolls"/>
    <property type="match status" value="1"/>
</dbReference>
<evidence type="ECO:0000313" key="4">
    <source>
        <dbReference type="Proteomes" id="UP001596435"/>
    </source>
</evidence>
<dbReference type="Pfam" id="PF12973">
    <property type="entry name" value="Cupin_7"/>
    <property type="match status" value="1"/>
</dbReference>
<dbReference type="InterPro" id="IPR025979">
    <property type="entry name" value="ChrR-like_cupin_dom"/>
</dbReference>
<keyword evidence="4" id="KW-1185">Reference proteome</keyword>
<dbReference type="EMBL" id="JBHTAJ010000014">
    <property type="protein sequence ID" value="MFC7179882.1"/>
    <property type="molecule type" value="Genomic_DNA"/>
</dbReference>
<protein>
    <submittedName>
        <fullName evidence="3">Cupin domain-containing protein</fullName>
    </submittedName>
</protein>
<accession>A0ABW2FV52</accession>
<evidence type="ECO:0000313" key="3">
    <source>
        <dbReference type="EMBL" id="MFC7179882.1"/>
    </source>
</evidence>
<organism evidence="3 4">
    <name type="scientific">Kitasatospora paranensis</name>
    <dbReference type="NCBI Taxonomy" id="258053"/>
    <lineage>
        <taxon>Bacteria</taxon>
        <taxon>Bacillati</taxon>
        <taxon>Actinomycetota</taxon>
        <taxon>Actinomycetes</taxon>
        <taxon>Kitasatosporales</taxon>
        <taxon>Streptomycetaceae</taxon>
        <taxon>Kitasatospora</taxon>
    </lineage>
</organism>
<reference evidence="4" key="1">
    <citation type="journal article" date="2019" name="Int. J. Syst. Evol. Microbiol.">
        <title>The Global Catalogue of Microorganisms (GCM) 10K type strain sequencing project: providing services to taxonomists for standard genome sequencing and annotation.</title>
        <authorList>
            <consortium name="The Broad Institute Genomics Platform"/>
            <consortium name="The Broad Institute Genome Sequencing Center for Infectious Disease"/>
            <person name="Wu L."/>
            <person name="Ma J."/>
        </authorList>
    </citation>
    <scope>NUCLEOTIDE SEQUENCE [LARGE SCALE GENOMIC DNA]</scope>
    <source>
        <strain evidence="4">CGMCC 1.12859</strain>
    </source>
</reference>
<dbReference type="Proteomes" id="UP001596435">
    <property type="component" value="Unassembled WGS sequence"/>
</dbReference>
<feature type="domain" description="ChrR-like cupin" evidence="2">
    <location>
        <begin position="16"/>
        <end position="114"/>
    </location>
</feature>
<dbReference type="InterPro" id="IPR011051">
    <property type="entry name" value="RmlC_Cupin_sf"/>
</dbReference>
<name>A0ABW2FV52_9ACTN</name>
<gene>
    <name evidence="3" type="ORF">ACFQMG_09960</name>
</gene>
<evidence type="ECO:0000259" key="2">
    <source>
        <dbReference type="Pfam" id="PF12973"/>
    </source>
</evidence>
<comment type="caution">
    <text evidence="3">The sequence shown here is derived from an EMBL/GenBank/DDBJ whole genome shotgun (WGS) entry which is preliminary data.</text>
</comment>
<evidence type="ECO:0000256" key="1">
    <source>
        <dbReference type="SAM" id="MobiDB-lite"/>
    </source>
</evidence>
<dbReference type="SUPFAM" id="SSF51182">
    <property type="entry name" value="RmlC-like cupins"/>
    <property type="match status" value="1"/>
</dbReference>
<sequence>MPDVTILRDVLRNGFDQADLPWVPWTEPGRVGVEFVVLWGPDATEGEDSAALLLRFPPGAHGDFHEHLGHELMLVLDGVLDHSDGSRFVRGDLVVEEPGTRHQMSSAEGCTVLAVRARPAAARTPQPDEIAAGPLLSGDGQDGRVGAGTTH</sequence>
<dbReference type="RefSeq" id="WP_345706657.1">
    <property type="nucleotide sequence ID" value="NZ_BAABKV010000001.1"/>
</dbReference>
<proteinExistence type="predicted"/>
<dbReference type="InterPro" id="IPR014710">
    <property type="entry name" value="RmlC-like_jellyroll"/>
</dbReference>